<keyword evidence="3" id="KW-1185">Reference proteome</keyword>
<dbReference type="AlphaFoldDB" id="K7K6V1"/>
<dbReference type="PaxDb" id="3847-GLYMA02G07661.1"/>
<sequence length="128" mass="14025">MVPEFSKLSAYFSFSGFLMSLKAMTPDALPMSDIDSLHFVEGDTSLIEELLAQTTTSSTSGSSLGNSSHFLADDSMLPKETLNHPTNIHNVLDYVASMLLITKEDLAELSYQNAVRLLSYEGSKVLQK</sequence>
<dbReference type="Proteomes" id="UP000008827">
    <property type="component" value="Chromosome 2"/>
</dbReference>
<dbReference type="InParanoid" id="K7K6V1"/>
<dbReference type="eggNOG" id="KOG3020">
    <property type="taxonomic scope" value="Eukaryota"/>
</dbReference>
<dbReference type="ExpressionAtlas" id="K7K6V1">
    <property type="expression patterns" value="baseline"/>
</dbReference>
<proteinExistence type="predicted"/>
<protein>
    <submittedName>
        <fullName evidence="1 2">Uncharacterized protein</fullName>
    </submittedName>
</protein>
<dbReference type="HOGENOM" id="CLU_160998_0_0_1"/>
<evidence type="ECO:0000313" key="2">
    <source>
        <dbReference type="EnsemblPlants" id="KRH70118"/>
    </source>
</evidence>
<organism evidence="1">
    <name type="scientific">Glycine max</name>
    <name type="common">Soybean</name>
    <name type="synonym">Glycine hispida</name>
    <dbReference type="NCBI Taxonomy" id="3847"/>
    <lineage>
        <taxon>Eukaryota</taxon>
        <taxon>Viridiplantae</taxon>
        <taxon>Streptophyta</taxon>
        <taxon>Embryophyta</taxon>
        <taxon>Tracheophyta</taxon>
        <taxon>Spermatophyta</taxon>
        <taxon>Magnoliopsida</taxon>
        <taxon>eudicotyledons</taxon>
        <taxon>Gunneridae</taxon>
        <taxon>Pentapetalae</taxon>
        <taxon>rosids</taxon>
        <taxon>fabids</taxon>
        <taxon>Fabales</taxon>
        <taxon>Fabaceae</taxon>
        <taxon>Papilionoideae</taxon>
        <taxon>50 kb inversion clade</taxon>
        <taxon>NPAAA clade</taxon>
        <taxon>indigoferoid/millettioid clade</taxon>
        <taxon>Phaseoleae</taxon>
        <taxon>Glycine</taxon>
        <taxon>Glycine subgen. Soja</taxon>
    </lineage>
</organism>
<dbReference type="PANTHER" id="PTHR47176">
    <property type="entry name" value="OSJNBA0020J04.13 PROTEIN"/>
    <property type="match status" value="1"/>
</dbReference>
<name>K7K6V1_SOYBN</name>
<dbReference type="EnsemblPlants" id="KRH70118">
    <property type="protein sequence ID" value="KRH70118"/>
    <property type="gene ID" value="GLYMA_02G069600"/>
</dbReference>
<evidence type="ECO:0000313" key="3">
    <source>
        <dbReference type="Proteomes" id="UP000008827"/>
    </source>
</evidence>
<gene>
    <name evidence="1" type="ORF">GLYMA_02G069600</name>
</gene>
<reference evidence="1 2" key="1">
    <citation type="journal article" date="2010" name="Nature">
        <title>Genome sequence of the palaeopolyploid soybean.</title>
        <authorList>
            <person name="Schmutz J."/>
            <person name="Cannon S.B."/>
            <person name="Schlueter J."/>
            <person name="Ma J."/>
            <person name="Mitros T."/>
            <person name="Nelson W."/>
            <person name="Hyten D.L."/>
            <person name="Song Q."/>
            <person name="Thelen J.J."/>
            <person name="Cheng J."/>
            <person name="Xu D."/>
            <person name="Hellsten U."/>
            <person name="May G.D."/>
            <person name="Yu Y."/>
            <person name="Sakurai T."/>
            <person name="Umezawa T."/>
            <person name="Bhattacharyya M.K."/>
            <person name="Sandhu D."/>
            <person name="Valliyodan B."/>
            <person name="Lindquist E."/>
            <person name="Peto M."/>
            <person name="Grant D."/>
            <person name="Shu S."/>
            <person name="Goodstein D."/>
            <person name="Barry K."/>
            <person name="Futrell-Griggs M."/>
            <person name="Abernathy B."/>
            <person name="Du J."/>
            <person name="Tian Z."/>
            <person name="Zhu L."/>
            <person name="Gill N."/>
            <person name="Joshi T."/>
            <person name="Libault M."/>
            <person name="Sethuraman A."/>
            <person name="Zhang X.-C."/>
            <person name="Shinozaki K."/>
            <person name="Nguyen H.T."/>
            <person name="Wing R.A."/>
            <person name="Cregan P."/>
            <person name="Specht J."/>
            <person name="Grimwood J."/>
            <person name="Rokhsar D."/>
            <person name="Stacey G."/>
            <person name="Shoemaker R.C."/>
            <person name="Jackson S.A."/>
        </authorList>
    </citation>
    <scope>NUCLEOTIDE SEQUENCE</scope>
    <source>
        <strain evidence="2">cv. Williams 82</strain>
        <tissue evidence="1">Callus</tissue>
    </source>
</reference>
<dbReference type="PANTHER" id="PTHR47176:SF1">
    <property type="entry name" value="OS04G0577500 PROTEIN"/>
    <property type="match status" value="1"/>
</dbReference>
<accession>K7K6V1</accession>
<dbReference type="Gene3D" id="3.20.20.140">
    <property type="entry name" value="Metal-dependent hydrolases"/>
    <property type="match status" value="1"/>
</dbReference>
<dbReference type="Gramene" id="KRH70118">
    <property type="protein sequence ID" value="KRH70118"/>
    <property type="gene ID" value="GLYMA_02G069600"/>
</dbReference>
<dbReference type="OMA" id="ASYHNAV"/>
<evidence type="ECO:0000313" key="1">
    <source>
        <dbReference type="EMBL" id="KRH70118.1"/>
    </source>
</evidence>
<reference evidence="1" key="3">
    <citation type="submission" date="2018-07" db="EMBL/GenBank/DDBJ databases">
        <title>WGS assembly of Glycine max.</title>
        <authorList>
            <person name="Schmutz J."/>
            <person name="Cannon S."/>
            <person name="Schlueter J."/>
            <person name="Ma J."/>
            <person name="Mitros T."/>
            <person name="Nelson W."/>
            <person name="Hyten D."/>
            <person name="Song Q."/>
            <person name="Thelen J."/>
            <person name="Cheng J."/>
            <person name="Xu D."/>
            <person name="Hellsten U."/>
            <person name="May G."/>
            <person name="Yu Y."/>
            <person name="Sakurai T."/>
            <person name="Umezawa T."/>
            <person name="Bhattacharyya M."/>
            <person name="Sandhu D."/>
            <person name="Valliyodan B."/>
            <person name="Lindquist E."/>
            <person name="Peto M."/>
            <person name="Grant D."/>
            <person name="Shu S."/>
            <person name="Goodstein D."/>
            <person name="Barry K."/>
            <person name="Futrell-Griggs M."/>
            <person name="Abernathy B."/>
            <person name="Du J."/>
            <person name="Tian Z."/>
            <person name="Zhu L."/>
            <person name="Gill N."/>
            <person name="Joshi T."/>
            <person name="Libault M."/>
            <person name="Sethuraman A."/>
            <person name="Zhang X."/>
            <person name="Shinozaki K."/>
            <person name="Nguyen H."/>
            <person name="Wing R."/>
            <person name="Cregan P."/>
            <person name="Specht J."/>
            <person name="Grimwood J."/>
            <person name="Rokhsar D."/>
            <person name="Stacey G."/>
            <person name="Shoemaker R."/>
            <person name="Jackson S."/>
        </authorList>
    </citation>
    <scope>NUCLEOTIDE SEQUENCE</scope>
    <source>
        <tissue evidence="1">Callus</tissue>
    </source>
</reference>
<dbReference type="SMR" id="K7K6V1"/>
<dbReference type="EMBL" id="CM000835">
    <property type="protein sequence ID" value="KRH70118.1"/>
    <property type="molecule type" value="Genomic_DNA"/>
</dbReference>
<reference evidence="2" key="2">
    <citation type="submission" date="2018-02" db="UniProtKB">
        <authorList>
            <consortium name="EnsemblPlants"/>
        </authorList>
    </citation>
    <scope>IDENTIFICATION</scope>
    <source>
        <strain evidence="2">Williams 82</strain>
    </source>
</reference>
<dbReference type="STRING" id="3847.K7K6V1"/>